<dbReference type="InterPro" id="IPR021145">
    <property type="entry name" value="Portal_protein_SPP1_Gp6-like"/>
</dbReference>
<keyword evidence="3" id="KW-1185">Reference proteome</keyword>
<dbReference type="Pfam" id="PF05133">
    <property type="entry name" value="SPP1_portal"/>
    <property type="match status" value="1"/>
</dbReference>
<reference evidence="2 3" key="1">
    <citation type="submission" date="2019-07" db="EMBL/GenBank/DDBJ databases">
        <title>Whole genome shotgun sequence of Alkalibacterium putridalgicola NBRC 103243.</title>
        <authorList>
            <person name="Hosoyama A."/>
            <person name="Uohara A."/>
            <person name="Ohji S."/>
            <person name="Ichikawa N."/>
        </authorList>
    </citation>
    <scope>NUCLEOTIDE SEQUENCE [LARGE SCALE GENOMIC DNA]</scope>
    <source>
        <strain evidence="2 3">NBRC 103243</strain>
    </source>
</reference>
<feature type="region of interest" description="Disordered" evidence="1">
    <location>
        <begin position="481"/>
        <end position="503"/>
    </location>
</feature>
<dbReference type="RefSeq" id="WP_091486977.1">
    <property type="nucleotide sequence ID" value="NZ_BJUX01000008.1"/>
</dbReference>
<accession>A0ABQ0UWR8</accession>
<organism evidence="2 3">
    <name type="scientific">Alkalibacterium putridalgicola</name>
    <dbReference type="NCBI Taxonomy" id="426703"/>
    <lineage>
        <taxon>Bacteria</taxon>
        <taxon>Bacillati</taxon>
        <taxon>Bacillota</taxon>
        <taxon>Bacilli</taxon>
        <taxon>Lactobacillales</taxon>
        <taxon>Carnobacteriaceae</taxon>
        <taxon>Alkalibacterium</taxon>
    </lineage>
</organism>
<gene>
    <name evidence="2" type="ORF">APU01nite_09310</name>
</gene>
<evidence type="ECO:0000313" key="2">
    <source>
        <dbReference type="EMBL" id="GEK88892.1"/>
    </source>
</evidence>
<dbReference type="EMBL" id="BJUX01000008">
    <property type="protein sequence ID" value="GEK88892.1"/>
    <property type="molecule type" value="Genomic_DNA"/>
</dbReference>
<evidence type="ECO:0000256" key="1">
    <source>
        <dbReference type="SAM" id="MobiDB-lite"/>
    </source>
</evidence>
<name>A0ABQ0UWR8_9LACT</name>
<feature type="compositionally biased region" description="Acidic residues" evidence="1">
    <location>
        <begin position="486"/>
        <end position="497"/>
    </location>
</feature>
<dbReference type="Proteomes" id="UP000321425">
    <property type="component" value="Unassembled WGS sequence"/>
</dbReference>
<evidence type="ECO:0000313" key="3">
    <source>
        <dbReference type="Proteomes" id="UP000321425"/>
    </source>
</evidence>
<sequence length="503" mass="57319">MAILRGEKVNHKKLLSDDNATVAAALAKAVDEDKNSTSKEKARTGQKYYDYEHDILNNRIFYLDDNDVLREDHNASNVKIPHAFHTELVDQKVQYLLSNPVTIEVEDEAFKERLEEYYDDDFQLFLQEAVEGASNKGKEYVFARTIANDRLCFQVSDSLHTFPVYDETNNLKGIVRYYNKDVEKDGKVVSVEFAEVWDEKQVTFYVKEDKNGSFKFDSTRDMNPRPHVIATDRLGNILKRSYGSVPFYRLSNNKQEKSDLEPIKALIDDYDLMAAFLSNNLQDFAEAIYVVKGFRGDDLSKLRQNVKAKKVVSTSSDGGVEVKTVNIPVDARKTKLDIDKDAIYKFGMGFDSTQIGDGNITNVVIKSRYALLDMKANKAEVRLRSMLSWCNEMIVADINRRFKTAYKANDITVNIVRETMVNEKDIVEVEKIKEETRAVVIESILAVASRLDDESVLKLICEQFELDWEEVQLLIEEQEYSSGLQDDTDPVEGEDDAGAGQVA</sequence>
<comment type="caution">
    <text evidence="2">The sequence shown here is derived from an EMBL/GenBank/DDBJ whole genome shotgun (WGS) entry which is preliminary data.</text>
</comment>
<protein>
    <submittedName>
        <fullName evidence="2">Portal protein</fullName>
    </submittedName>
</protein>
<proteinExistence type="predicted"/>